<gene>
    <name evidence="4" type="ORF">WBAD_0137</name>
</gene>
<dbReference type="Pfam" id="PF13359">
    <property type="entry name" value="DDE_Tnp_4"/>
    <property type="match status" value="1"/>
</dbReference>
<feature type="domain" description="DDE Tnp4" evidence="3">
    <location>
        <begin position="28"/>
        <end position="175"/>
    </location>
</feature>
<dbReference type="PANTHER" id="PTHR23080:SF141">
    <property type="entry name" value="TRANSPOSASE HELIX-TURN-HELIX DOMAIN-CONTAINING PROTEIN"/>
    <property type="match status" value="1"/>
</dbReference>
<dbReference type="InterPro" id="IPR027806">
    <property type="entry name" value="HARBI1_dom"/>
</dbReference>
<name>A0A3B0IYL9_9RICK</name>
<reference evidence="4" key="1">
    <citation type="submission" date="2018-04" db="EMBL/GenBank/DDBJ databases">
        <authorList>
            <person name="Go L.Y."/>
            <person name="Mitchell J.A."/>
        </authorList>
    </citation>
    <scope>NUCLEOTIDE SEQUENCE</scope>
    <source>
        <strain evidence="4">WBAD</strain>
    </source>
</reference>
<sequence length="184" mass="22171">MEPLLAKKVSIKKDRTMTPERILKILADVTEQPIQRSKDRKKRKLSYSGKKRVNTIKTEIVIKEDGQILSVSKSHRGRIHDFKIRKQEKMLSKENIKYVDSGYQGWQKLQSNVVIPYKRYRKKSLTDDQKEHNRKLTSFRMRVEHKIHEIKVFKIMSHTYRNFQKKYNMRFNIIADLVNLKHEF</sequence>
<evidence type="ECO:0000256" key="2">
    <source>
        <dbReference type="ARBA" id="ARBA00022723"/>
    </source>
</evidence>
<dbReference type="GO" id="GO:0046872">
    <property type="term" value="F:metal ion binding"/>
    <property type="evidence" value="ECO:0007669"/>
    <property type="project" value="UniProtKB-KW"/>
</dbReference>
<evidence type="ECO:0000259" key="3">
    <source>
        <dbReference type="Pfam" id="PF13359"/>
    </source>
</evidence>
<organism evidence="4">
    <name type="scientific">Wolbachia endosymbiont of Aleurodicus dispersus</name>
    <dbReference type="NCBI Taxonomy" id="1288877"/>
    <lineage>
        <taxon>Bacteria</taxon>
        <taxon>Pseudomonadati</taxon>
        <taxon>Pseudomonadota</taxon>
        <taxon>Alphaproteobacteria</taxon>
        <taxon>Rickettsiales</taxon>
        <taxon>Anaplasmataceae</taxon>
        <taxon>Wolbachieae</taxon>
        <taxon>Wolbachia</taxon>
    </lineage>
</organism>
<accession>A0A3B0IYL9</accession>
<evidence type="ECO:0000256" key="1">
    <source>
        <dbReference type="ARBA" id="ARBA00001968"/>
    </source>
</evidence>
<proteinExistence type="predicted"/>
<dbReference type="PANTHER" id="PTHR23080">
    <property type="entry name" value="THAP DOMAIN PROTEIN"/>
    <property type="match status" value="1"/>
</dbReference>
<evidence type="ECO:0000313" key="4">
    <source>
        <dbReference type="EMBL" id="SPP32776.1"/>
    </source>
</evidence>
<comment type="cofactor">
    <cofactor evidence="1">
        <name>a divalent metal cation</name>
        <dbReference type="ChEBI" id="CHEBI:60240"/>
    </cofactor>
</comment>
<dbReference type="AlphaFoldDB" id="A0A3B0IYL9"/>
<protein>
    <recommendedName>
        <fullName evidence="3">DDE Tnp4 domain-containing protein</fullName>
    </recommendedName>
</protein>
<dbReference type="EMBL" id="OUNE01000024">
    <property type="protein sequence ID" value="SPP32776.1"/>
    <property type="molecule type" value="Genomic_DNA"/>
</dbReference>
<keyword evidence="2" id="KW-0479">Metal-binding</keyword>